<name>A0A392TJF1_9FABA</name>
<protein>
    <submittedName>
        <fullName evidence="1">Uncharacterized protein</fullName>
    </submittedName>
</protein>
<feature type="non-terminal residue" evidence="1">
    <location>
        <position position="1"/>
    </location>
</feature>
<accession>A0A392TJF1</accession>
<dbReference type="EMBL" id="LXQA010579353">
    <property type="protein sequence ID" value="MCI60320.1"/>
    <property type="molecule type" value="Genomic_DNA"/>
</dbReference>
<reference evidence="1 2" key="1">
    <citation type="journal article" date="2018" name="Front. Plant Sci.">
        <title>Red Clover (Trifolium pratense) and Zigzag Clover (T. medium) - A Picture of Genomic Similarities and Differences.</title>
        <authorList>
            <person name="Dluhosova J."/>
            <person name="Istvanek J."/>
            <person name="Nedelnik J."/>
            <person name="Repkova J."/>
        </authorList>
    </citation>
    <scope>NUCLEOTIDE SEQUENCE [LARGE SCALE GENOMIC DNA]</scope>
    <source>
        <strain evidence="2">cv. 10/8</strain>
        <tissue evidence="1">Leaf</tissue>
    </source>
</reference>
<evidence type="ECO:0000313" key="2">
    <source>
        <dbReference type="Proteomes" id="UP000265520"/>
    </source>
</evidence>
<sequence>FPETARERYGEEFLKLTQGGLNVEAWFVVRAARCSGTLRNSTVSGVGGEVSGD</sequence>
<dbReference type="AlphaFoldDB" id="A0A392TJF1"/>
<organism evidence="1 2">
    <name type="scientific">Trifolium medium</name>
    <dbReference type="NCBI Taxonomy" id="97028"/>
    <lineage>
        <taxon>Eukaryota</taxon>
        <taxon>Viridiplantae</taxon>
        <taxon>Streptophyta</taxon>
        <taxon>Embryophyta</taxon>
        <taxon>Tracheophyta</taxon>
        <taxon>Spermatophyta</taxon>
        <taxon>Magnoliopsida</taxon>
        <taxon>eudicotyledons</taxon>
        <taxon>Gunneridae</taxon>
        <taxon>Pentapetalae</taxon>
        <taxon>rosids</taxon>
        <taxon>fabids</taxon>
        <taxon>Fabales</taxon>
        <taxon>Fabaceae</taxon>
        <taxon>Papilionoideae</taxon>
        <taxon>50 kb inversion clade</taxon>
        <taxon>NPAAA clade</taxon>
        <taxon>Hologalegina</taxon>
        <taxon>IRL clade</taxon>
        <taxon>Trifolieae</taxon>
        <taxon>Trifolium</taxon>
    </lineage>
</organism>
<dbReference type="Proteomes" id="UP000265520">
    <property type="component" value="Unassembled WGS sequence"/>
</dbReference>
<keyword evidence="2" id="KW-1185">Reference proteome</keyword>
<proteinExistence type="predicted"/>
<evidence type="ECO:0000313" key="1">
    <source>
        <dbReference type="EMBL" id="MCI60320.1"/>
    </source>
</evidence>
<comment type="caution">
    <text evidence="1">The sequence shown here is derived from an EMBL/GenBank/DDBJ whole genome shotgun (WGS) entry which is preliminary data.</text>
</comment>